<reference evidence="1" key="1">
    <citation type="submission" date="2023-05" db="EMBL/GenBank/DDBJ databases">
        <title>Nepenthes gracilis genome sequencing.</title>
        <authorList>
            <person name="Fukushima K."/>
        </authorList>
    </citation>
    <scope>NUCLEOTIDE SEQUENCE</scope>
    <source>
        <strain evidence="1">SING2019-196</strain>
    </source>
</reference>
<dbReference type="EMBL" id="BSYO01000009">
    <property type="protein sequence ID" value="GMH09798.1"/>
    <property type="molecule type" value="Genomic_DNA"/>
</dbReference>
<evidence type="ECO:0000313" key="1">
    <source>
        <dbReference type="EMBL" id="GMH09798.1"/>
    </source>
</evidence>
<dbReference type="Proteomes" id="UP001279734">
    <property type="component" value="Unassembled WGS sequence"/>
</dbReference>
<protein>
    <submittedName>
        <fullName evidence="1">Uncharacterized protein</fullName>
    </submittedName>
</protein>
<name>A0AAD3SEI9_NEPGR</name>
<gene>
    <name evidence="1" type="ORF">Nepgr_011639</name>
</gene>
<evidence type="ECO:0000313" key="2">
    <source>
        <dbReference type="Proteomes" id="UP001279734"/>
    </source>
</evidence>
<sequence>MVKGDEALVRVLEVLSLQIGELSEVVGKRVGVPSEIGAHDLELMTNDTSVESSMVRSARFEGYLWAREFIRKSQFLMDKTLMRLLGPCVQAWQ</sequence>
<accession>A0AAD3SEI9</accession>
<proteinExistence type="predicted"/>
<comment type="caution">
    <text evidence="1">The sequence shown here is derived from an EMBL/GenBank/DDBJ whole genome shotgun (WGS) entry which is preliminary data.</text>
</comment>
<keyword evidence="2" id="KW-1185">Reference proteome</keyword>
<dbReference type="AlphaFoldDB" id="A0AAD3SEI9"/>
<organism evidence="1 2">
    <name type="scientific">Nepenthes gracilis</name>
    <name type="common">Slender pitcher plant</name>
    <dbReference type="NCBI Taxonomy" id="150966"/>
    <lineage>
        <taxon>Eukaryota</taxon>
        <taxon>Viridiplantae</taxon>
        <taxon>Streptophyta</taxon>
        <taxon>Embryophyta</taxon>
        <taxon>Tracheophyta</taxon>
        <taxon>Spermatophyta</taxon>
        <taxon>Magnoliopsida</taxon>
        <taxon>eudicotyledons</taxon>
        <taxon>Gunneridae</taxon>
        <taxon>Pentapetalae</taxon>
        <taxon>Caryophyllales</taxon>
        <taxon>Nepenthaceae</taxon>
        <taxon>Nepenthes</taxon>
    </lineage>
</organism>